<dbReference type="Proteomes" id="UP000198894">
    <property type="component" value="Unassembled WGS sequence"/>
</dbReference>
<dbReference type="InterPro" id="IPR028896">
    <property type="entry name" value="GcvT/YgfZ/DmdA"/>
</dbReference>
<keyword evidence="5" id="KW-1185">Reference proteome</keyword>
<keyword evidence="4" id="KW-0808">Transferase</keyword>
<accession>A0A1G9KIY8</accession>
<evidence type="ECO:0000259" key="3">
    <source>
        <dbReference type="Pfam" id="PF09347"/>
    </source>
</evidence>
<dbReference type="Gene3D" id="3.30.1360.120">
    <property type="entry name" value="Probable tRNA modification gtpase trme, domain 1"/>
    <property type="match status" value="1"/>
</dbReference>
<feature type="domain" description="DUF1989" evidence="3">
    <location>
        <begin position="202"/>
        <end position="369"/>
    </location>
</feature>
<feature type="domain" description="GCVT N-terminal" evidence="1">
    <location>
        <begin position="424"/>
        <end position="687"/>
    </location>
</feature>
<sequence>MFLETRVEMSQSPYPAVAAGPPRPSLILRPGQMALPAGMERYSVQGNGAVLIDVEAGDTISVRNVEGGQACELLAWDKSGVTDAGIFGENSNSNAAGIKALLADGDDSLASLRRGLERRQVQLDQAKAVRIFGGTTPAGTEQGFAVARNGSMLIAAPGGPMPVDGHDTATPLGVIVRRATILPAAKSRLGDPLADPVLDLRVHSATAEAYFVKAGDYLQIIDVDGRQCTDFQCFSARKLDKGRDHPLDVTTTRTLMGSSYPMPGLHSKYYDQDMEPLVEVMQDTCGRHDAFALACAAKYYDDIGYPGHPNCSENFNRALADKGVTPRAGWMAINFFFNTAIDAHGVMVSDEPWSRPGDYVLLRALTDIVCVSSACPDDTTPANGWNLTDIHVRTYSGKHKFSRAIARRMTPDSEPKMTRETSFHSSFAKHTRNFVEYRGYWLANAFARQGPIDEYWACRRDAVIMDLSPLRKFEVTGPDSEALLQYTLTRDIKKLGVGQVVYSAMCYEHGGMIDDGTLLRLGKDNFRWVGGDDLSGEWLRDTATRLDLNVLVRSSTDQMHNVAVQGPKSRDILKEIIWTSPLQPSIEELEWFRFAVARIGGGNGIPIVVSRTGYTGELGYEIWCHPRDAEKVFDAIWAAGQPHCLKPMGLQALDMVRIEAGLIFAAHEFSDQTDPFEAGIGFTVPLKSKTDDFIGREALIRRKENPQRKLVGLDIDANVAVGHGDCVHVGRAQIGEVTSATRSPLLNKTIALARLDVTHAAFGTAVEIGKLDGHSKRLPARVVTFAHYDPQKTRPRS</sequence>
<organism evidence="4 5">
    <name type="scientific">Mesorhizobium muleiense</name>
    <dbReference type="NCBI Taxonomy" id="1004279"/>
    <lineage>
        <taxon>Bacteria</taxon>
        <taxon>Pseudomonadati</taxon>
        <taxon>Pseudomonadota</taxon>
        <taxon>Alphaproteobacteria</taxon>
        <taxon>Hyphomicrobiales</taxon>
        <taxon>Phyllobacteriaceae</taxon>
        <taxon>Mesorhizobium</taxon>
    </lineage>
</organism>
<gene>
    <name evidence="4" type="ORF">SAMN05428953_14021</name>
</gene>
<dbReference type="InterPro" id="IPR006222">
    <property type="entry name" value="GCVT_N"/>
</dbReference>
<dbReference type="PANTHER" id="PTHR43757:SF2">
    <property type="entry name" value="AMINOMETHYLTRANSFERASE, MITOCHONDRIAL"/>
    <property type="match status" value="1"/>
</dbReference>
<dbReference type="Pfam" id="PF09347">
    <property type="entry name" value="DUF1989"/>
    <property type="match status" value="1"/>
</dbReference>
<dbReference type="PANTHER" id="PTHR43757">
    <property type="entry name" value="AMINOMETHYLTRANSFERASE"/>
    <property type="match status" value="1"/>
</dbReference>
<evidence type="ECO:0000259" key="2">
    <source>
        <dbReference type="Pfam" id="PF08669"/>
    </source>
</evidence>
<dbReference type="InterPro" id="IPR018959">
    <property type="entry name" value="DUF1989"/>
</dbReference>
<dbReference type="InterPro" id="IPR013977">
    <property type="entry name" value="GcvT_C"/>
</dbReference>
<dbReference type="AlphaFoldDB" id="A0A1G9KIY8"/>
<dbReference type="EMBL" id="FNEE01000040">
    <property type="protein sequence ID" value="SDL49514.1"/>
    <property type="molecule type" value="Genomic_DNA"/>
</dbReference>
<dbReference type="GO" id="GO:0005829">
    <property type="term" value="C:cytosol"/>
    <property type="evidence" value="ECO:0007669"/>
    <property type="project" value="TreeGrafter"/>
</dbReference>
<dbReference type="GO" id="GO:0032259">
    <property type="term" value="P:methylation"/>
    <property type="evidence" value="ECO:0007669"/>
    <property type="project" value="UniProtKB-KW"/>
</dbReference>
<dbReference type="SUPFAM" id="SSF101790">
    <property type="entry name" value="Aminomethyltransferase beta-barrel domain"/>
    <property type="match status" value="1"/>
</dbReference>
<protein>
    <submittedName>
        <fullName evidence="4">Aminomethyltransferase</fullName>
    </submittedName>
</protein>
<evidence type="ECO:0000313" key="4">
    <source>
        <dbReference type="EMBL" id="SDL49514.1"/>
    </source>
</evidence>
<dbReference type="GO" id="GO:0008168">
    <property type="term" value="F:methyltransferase activity"/>
    <property type="evidence" value="ECO:0007669"/>
    <property type="project" value="UniProtKB-KW"/>
</dbReference>
<dbReference type="Pfam" id="PF08669">
    <property type="entry name" value="GCV_T_C"/>
    <property type="match status" value="1"/>
</dbReference>
<dbReference type="InterPro" id="IPR027266">
    <property type="entry name" value="TrmE/GcvT-like"/>
</dbReference>
<reference evidence="5" key="1">
    <citation type="submission" date="2016-10" db="EMBL/GenBank/DDBJ databases">
        <authorList>
            <person name="Varghese N."/>
            <person name="Submissions S."/>
        </authorList>
    </citation>
    <scope>NUCLEOTIDE SEQUENCE [LARGE SCALE GENOMIC DNA]</scope>
    <source>
        <strain evidence="5">CGMCC 1.11022</strain>
    </source>
</reference>
<dbReference type="SUPFAM" id="SSF103025">
    <property type="entry name" value="Folate-binding domain"/>
    <property type="match status" value="1"/>
</dbReference>
<name>A0A1G9KIY8_9HYPH</name>
<evidence type="ECO:0000259" key="1">
    <source>
        <dbReference type="Pfam" id="PF01571"/>
    </source>
</evidence>
<dbReference type="Pfam" id="PF01571">
    <property type="entry name" value="GCV_T"/>
    <property type="match status" value="1"/>
</dbReference>
<evidence type="ECO:0000313" key="5">
    <source>
        <dbReference type="Proteomes" id="UP000198894"/>
    </source>
</evidence>
<feature type="domain" description="Aminomethyltransferase C-terminal" evidence="2">
    <location>
        <begin position="708"/>
        <end position="789"/>
    </location>
</feature>
<keyword evidence="4" id="KW-0489">Methyltransferase</keyword>
<dbReference type="InterPro" id="IPR029043">
    <property type="entry name" value="GcvT/YgfZ_C"/>
</dbReference>
<proteinExistence type="predicted"/>